<evidence type="ECO:0000256" key="6">
    <source>
        <dbReference type="ARBA" id="ARBA00023134"/>
    </source>
</evidence>
<dbReference type="PANTHER" id="PTHR46390">
    <property type="entry name" value="MANNOSE-1-PHOSPHATE GUANYLYLTRANSFERASE"/>
    <property type="match status" value="1"/>
</dbReference>
<evidence type="ECO:0000256" key="4">
    <source>
        <dbReference type="ARBA" id="ARBA00022695"/>
    </source>
</evidence>
<dbReference type="Proteomes" id="UP000216035">
    <property type="component" value="Unassembled WGS sequence"/>
</dbReference>
<dbReference type="AlphaFoldDB" id="A0A255ZSM5"/>
<dbReference type="GO" id="GO:0009298">
    <property type="term" value="P:GDP-mannose biosynthetic process"/>
    <property type="evidence" value="ECO:0007669"/>
    <property type="project" value="TreeGrafter"/>
</dbReference>
<evidence type="ECO:0000313" key="10">
    <source>
        <dbReference type="Proteomes" id="UP000216035"/>
    </source>
</evidence>
<dbReference type="InterPro" id="IPR051161">
    <property type="entry name" value="Mannose-6P_isomerase_type2"/>
</dbReference>
<dbReference type="CDD" id="cd02509">
    <property type="entry name" value="GDP-M1P_Guanylyltransferase"/>
    <property type="match status" value="1"/>
</dbReference>
<dbReference type="Gene3D" id="3.90.550.10">
    <property type="entry name" value="Spore Coat Polysaccharide Biosynthesis Protein SpsA, Chain A"/>
    <property type="match status" value="1"/>
</dbReference>
<dbReference type="InterPro" id="IPR029044">
    <property type="entry name" value="Nucleotide-diphossugar_trans"/>
</dbReference>
<dbReference type="InterPro" id="IPR005835">
    <property type="entry name" value="NTP_transferase_dom"/>
</dbReference>
<dbReference type="SUPFAM" id="SSF53448">
    <property type="entry name" value="Nucleotide-diphospho-sugar transferases"/>
    <property type="match status" value="1"/>
</dbReference>
<keyword evidence="4 9" id="KW-0548">Nucleotidyltransferase</keyword>
<dbReference type="OrthoDB" id="9806359at2"/>
<accession>A0A255ZSM5</accession>
<feature type="domain" description="Nucleotidyl transferase" evidence="8">
    <location>
        <begin position="8"/>
        <end position="288"/>
    </location>
</feature>
<evidence type="ECO:0000313" key="9">
    <source>
        <dbReference type="EMBL" id="OYQ44389.1"/>
    </source>
</evidence>
<dbReference type="EMBL" id="NOXX01000191">
    <property type="protein sequence ID" value="OYQ44389.1"/>
    <property type="molecule type" value="Genomic_DNA"/>
</dbReference>
<evidence type="ECO:0000256" key="3">
    <source>
        <dbReference type="ARBA" id="ARBA00022679"/>
    </source>
</evidence>
<keyword evidence="6" id="KW-0342">GTP-binding</keyword>
<evidence type="ECO:0000256" key="7">
    <source>
        <dbReference type="ARBA" id="ARBA00047343"/>
    </source>
</evidence>
<comment type="similarity">
    <text evidence="1">Belongs to the mannose-6-phosphate isomerase type 2 family.</text>
</comment>
<gene>
    <name evidence="9" type="ORF">CHX27_07500</name>
</gene>
<evidence type="ECO:0000256" key="5">
    <source>
        <dbReference type="ARBA" id="ARBA00022741"/>
    </source>
</evidence>
<dbReference type="SUPFAM" id="SSF159283">
    <property type="entry name" value="Guanosine diphospho-D-mannose pyrophosphorylase/mannose-6-phosphate isomerase linker domain"/>
    <property type="match status" value="1"/>
</dbReference>
<organism evidence="9 10">
    <name type="scientific">Flavobacterium aurantiibacter</name>
    <dbReference type="NCBI Taxonomy" id="2023067"/>
    <lineage>
        <taxon>Bacteria</taxon>
        <taxon>Pseudomonadati</taxon>
        <taxon>Bacteroidota</taxon>
        <taxon>Flavobacteriia</taxon>
        <taxon>Flavobacteriales</taxon>
        <taxon>Flavobacteriaceae</taxon>
        <taxon>Flavobacterium</taxon>
    </lineage>
</organism>
<comment type="caution">
    <text evidence="9">The sequence shown here is derived from an EMBL/GenBank/DDBJ whole genome shotgun (WGS) entry which is preliminary data.</text>
</comment>
<dbReference type="EC" id="2.7.7.13" evidence="2"/>
<evidence type="ECO:0000256" key="2">
    <source>
        <dbReference type="ARBA" id="ARBA00012387"/>
    </source>
</evidence>
<name>A0A255ZSM5_9FLAO</name>
<dbReference type="GO" id="GO:0005525">
    <property type="term" value="F:GTP binding"/>
    <property type="evidence" value="ECO:0007669"/>
    <property type="project" value="UniProtKB-KW"/>
</dbReference>
<comment type="catalytic activity">
    <reaction evidence="7">
        <text>alpha-D-mannose 1-phosphate + GTP + H(+) = GDP-alpha-D-mannose + diphosphate</text>
        <dbReference type="Rhea" id="RHEA:15229"/>
        <dbReference type="ChEBI" id="CHEBI:15378"/>
        <dbReference type="ChEBI" id="CHEBI:33019"/>
        <dbReference type="ChEBI" id="CHEBI:37565"/>
        <dbReference type="ChEBI" id="CHEBI:57527"/>
        <dbReference type="ChEBI" id="CHEBI:58409"/>
        <dbReference type="EC" id="2.7.7.13"/>
    </reaction>
</comment>
<dbReference type="RefSeq" id="WP_094486146.1">
    <property type="nucleotide sequence ID" value="NZ_NOXX01000191.1"/>
</dbReference>
<evidence type="ECO:0000256" key="1">
    <source>
        <dbReference type="ARBA" id="ARBA00006115"/>
    </source>
</evidence>
<dbReference type="PANTHER" id="PTHR46390:SF1">
    <property type="entry name" value="MANNOSE-1-PHOSPHATE GUANYLYLTRANSFERASE"/>
    <property type="match status" value="1"/>
</dbReference>
<keyword evidence="3 9" id="KW-0808">Transferase</keyword>
<dbReference type="InterPro" id="IPR049577">
    <property type="entry name" value="GMPP_N"/>
</dbReference>
<dbReference type="FunFam" id="3.90.550.10:FF:000046">
    <property type="entry name" value="Mannose-1-phosphate guanylyltransferase (GDP)"/>
    <property type="match status" value="1"/>
</dbReference>
<keyword evidence="5" id="KW-0547">Nucleotide-binding</keyword>
<protein>
    <recommendedName>
        <fullName evidence="2">mannose-1-phosphate guanylyltransferase</fullName>
        <ecNumber evidence="2">2.7.7.13</ecNumber>
    </recommendedName>
</protein>
<reference evidence="9 10" key="1">
    <citation type="submission" date="2017-07" db="EMBL/GenBank/DDBJ databases">
        <title>Flavobacterium cyanobacteriorum sp. nov., isolated from cyanobacterial aggregates in a eutrophic lake.</title>
        <authorList>
            <person name="Cai H."/>
        </authorList>
    </citation>
    <scope>NUCLEOTIDE SEQUENCE [LARGE SCALE GENOMIC DNA]</scope>
    <source>
        <strain evidence="9 10">TH167</strain>
    </source>
</reference>
<sequence>MKNNNRFAVIMAGGVGSRFWPVSTAEHPKQFHDMLGTGKSLLQQTFDRLQRVVPESQILVLTNQAYVSLVAEQLPKVYHDNIIAEPAMRNTAPCILFAALKIKLANPDAVFIVAPSDHFIEDEVAFISDVDLAMEYASREDVLLTLGIVPTFPNTGFGYIESGENLGAFKRVKQFREKPDLETAKEFLAAGTFYWNAGIFVWSARSVLSAFEKYQPEMIQLFSVFSEVQTTEETKARLAEVYPQAANISIDYAVMEPAQNVVVLPASFDWNDLGTWGALYEKLPKDAQNNAVVNARLLSKESNGNVISTTSNKRIVVKGLSNFMIVETHDTILIYPLSDEQSIKEISAEAARL</sequence>
<dbReference type="Pfam" id="PF00483">
    <property type="entry name" value="NTP_transferase"/>
    <property type="match status" value="1"/>
</dbReference>
<evidence type="ECO:0000259" key="8">
    <source>
        <dbReference type="Pfam" id="PF00483"/>
    </source>
</evidence>
<proteinExistence type="inferred from homology"/>
<keyword evidence="10" id="KW-1185">Reference proteome</keyword>
<dbReference type="GO" id="GO:0004475">
    <property type="term" value="F:mannose-1-phosphate guanylyltransferase (GTP) activity"/>
    <property type="evidence" value="ECO:0007669"/>
    <property type="project" value="UniProtKB-EC"/>
</dbReference>